<dbReference type="EMBL" id="CADCTF010000063">
    <property type="protein sequence ID" value="CAA9232364.1"/>
    <property type="molecule type" value="Genomic_DNA"/>
</dbReference>
<feature type="non-terminal residue" evidence="2">
    <location>
        <position position="116"/>
    </location>
</feature>
<gene>
    <name evidence="2" type="ORF">AVDCRST_MAG50-1248</name>
</gene>
<feature type="compositionally biased region" description="Low complexity" evidence="1">
    <location>
        <begin position="67"/>
        <end position="77"/>
    </location>
</feature>
<dbReference type="AlphaFoldDB" id="A0A6J4HRX1"/>
<feature type="region of interest" description="Disordered" evidence="1">
    <location>
        <begin position="1"/>
        <end position="116"/>
    </location>
</feature>
<evidence type="ECO:0000256" key="1">
    <source>
        <dbReference type="SAM" id="MobiDB-lite"/>
    </source>
</evidence>
<organism evidence="2">
    <name type="scientific">uncultured Acidimicrobiales bacterium</name>
    <dbReference type="NCBI Taxonomy" id="310071"/>
    <lineage>
        <taxon>Bacteria</taxon>
        <taxon>Bacillati</taxon>
        <taxon>Actinomycetota</taxon>
        <taxon>Acidimicrobiia</taxon>
        <taxon>Acidimicrobiales</taxon>
        <taxon>environmental samples</taxon>
    </lineage>
</organism>
<name>A0A6J4HRX1_9ACTN</name>
<accession>A0A6J4HRX1</accession>
<feature type="non-terminal residue" evidence="2">
    <location>
        <position position="1"/>
    </location>
</feature>
<sequence>DRSDRPGAGHLPGSARGGGEAVRRPRGPLVPGARQALRDDQRGRHQPHVQGRAGCAAVARRRPAPPVLRAAVRGPPWVDRRPPRRRPGLGRDGRADRGQLSPHCAEAALRSDRSRL</sequence>
<reference evidence="2" key="1">
    <citation type="submission" date="2020-02" db="EMBL/GenBank/DDBJ databases">
        <authorList>
            <person name="Meier V. D."/>
        </authorList>
    </citation>
    <scope>NUCLEOTIDE SEQUENCE</scope>
    <source>
        <strain evidence="2">AVDCRST_MAG50</strain>
    </source>
</reference>
<evidence type="ECO:0000313" key="2">
    <source>
        <dbReference type="EMBL" id="CAA9232364.1"/>
    </source>
</evidence>
<proteinExistence type="predicted"/>
<protein>
    <submittedName>
        <fullName evidence="2">Uncharacterized protein</fullName>
    </submittedName>
</protein>